<proteinExistence type="predicted"/>
<organism evidence="3 4">
    <name type="scientific">Clohesyomyces aquaticus</name>
    <dbReference type="NCBI Taxonomy" id="1231657"/>
    <lineage>
        <taxon>Eukaryota</taxon>
        <taxon>Fungi</taxon>
        <taxon>Dikarya</taxon>
        <taxon>Ascomycota</taxon>
        <taxon>Pezizomycotina</taxon>
        <taxon>Dothideomycetes</taxon>
        <taxon>Pleosporomycetidae</taxon>
        <taxon>Pleosporales</taxon>
        <taxon>Lindgomycetaceae</taxon>
        <taxon>Clohesyomyces</taxon>
    </lineage>
</organism>
<dbReference type="SUPFAM" id="SSF57701">
    <property type="entry name" value="Zn2/Cys6 DNA-binding domain"/>
    <property type="match status" value="1"/>
</dbReference>
<dbReference type="PROSITE" id="PS50048">
    <property type="entry name" value="ZN2_CY6_FUNGAL_2"/>
    <property type="match status" value="1"/>
</dbReference>
<dbReference type="PANTHER" id="PTHR38111">
    <property type="entry name" value="ZN(2)-C6 FUNGAL-TYPE DOMAIN-CONTAINING PROTEIN-RELATED"/>
    <property type="match status" value="1"/>
</dbReference>
<dbReference type="InterPro" id="IPR053178">
    <property type="entry name" value="Osmoadaptation_assoc"/>
</dbReference>
<dbReference type="Gene3D" id="4.10.240.10">
    <property type="entry name" value="Zn(2)-C6 fungal-type DNA-binding domain"/>
    <property type="match status" value="1"/>
</dbReference>
<dbReference type="Pfam" id="PF00172">
    <property type="entry name" value="Zn_clus"/>
    <property type="match status" value="1"/>
</dbReference>
<evidence type="ECO:0000259" key="2">
    <source>
        <dbReference type="PROSITE" id="PS50048"/>
    </source>
</evidence>
<comment type="caution">
    <text evidence="3">The sequence shown here is derived from an EMBL/GenBank/DDBJ whole genome shotgun (WGS) entry which is preliminary data.</text>
</comment>
<dbReference type="InterPro" id="IPR036864">
    <property type="entry name" value="Zn2-C6_fun-type_DNA-bd_sf"/>
</dbReference>
<gene>
    <name evidence="3" type="ORF">BCR34DRAFT_504920</name>
</gene>
<dbReference type="Proteomes" id="UP000193144">
    <property type="component" value="Unassembled WGS sequence"/>
</dbReference>
<dbReference type="OrthoDB" id="4491390at2759"/>
<keyword evidence="1" id="KW-0539">Nucleus</keyword>
<dbReference type="CDD" id="cd00067">
    <property type="entry name" value="GAL4"/>
    <property type="match status" value="1"/>
</dbReference>
<dbReference type="GO" id="GO:0000981">
    <property type="term" value="F:DNA-binding transcription factor activity, RNA polymerase II-specific"/>
    <property type="evidence" value="ECO:0007669"/>
    <property type="project" value="InterPro"/>
</dbReference>
<dbReference type="GO" id="GO:0008270">
    <property type="term" value="F:zinc ion binding"/>
    <property type="evidence" value="ECO:0007669"/>
    <property type="project" value="InterPro"/>
</dbReference>
<dbReference type="SMART" id="SM00066">
    <property type="entry name" value="GAL4"/>
    <property type="match status" value="1"/>
</dbReference>
<dbReference type="InterPro" id="IPR001138">
    <property type="entry name" value="Zn2Cys6_DnaBD"/>
</dbReference>
<evidence type="ECO:0000313" key="4">
    <source>
        <dbReference type="Proteomes" id="UP000193144"/>
    </source>
</evidence>
<keyword evidence="4" id="KW-1185">Reference proteome</keyword>
<evidence type="ECO:0000256" key="1">
    <source>
        <dbReference type="ARBA" id="ARBA00023242"/>
    </source>
</evidence>
<dbReference type="STRING" id="1231657.A0A1Y2A798"/>
<dbReference type="PROSITE" id="PS00463">
    <property type="entry name" value="ZN2_CY6_FUNGAL_1"/>
    <property type="match status" value="1"/>
</dbReference>
<evidence type="ECO:0000313" key="3">
    <source>
        <dbReference type="EMBL" id="ORY18200.1"/>
    </source>
</evidence>
<dbReference type="EMBL" id="MCFA01000008">
    <property type="protein sequence ID" value="ORY18200.1"/>
    <property type="molecule type" value="Genomic_DNA"/>
</dbReference>
<feature type="domain" description="Zn(2)-C6 fungal-type" evidence="2">
    <location>
        <begin position="8"/>
        <end position="36"/>
    </location>
</feature>
<dbReference type="PANTHER" id="PTHR38111:SF9">
    <property type="entry name" value="ZN(2)-C6 FUNGAL-TYPE DOMAIN-CONTAINING PROTEIN"/>
    <property type="match status" value="1"/>
</dbReference>
<name>A0A1Y2A798_9PLEO</name>
<reference evidence="3 4" key="1">
    <citation type="submission" date="2016-07" db="EMBL/GenBank/DDBJ databases">
        <title>Pervasive Adenine N6-methylation of Active Genes in Fungi.</title>
        <authorList>
            <consortium name="DOE Joint Genome Institute"/>
            <person name="Mondo S.J."/>
            <person name="Dannebaum R.O."/>
            <person name="Kuo R.C."/>
            <person name="Labutti K."/>
            <person name="Haridas S."/>
            <person name="Kuo A."/>
            <person name="Salamov A."/>
            <person name="Ahrendt S.R."/>
            <person name="Lipzen A."/>
            <person name="Sullivan W."/>
            <person name="Andreopoulos W.B."/>
            <person name="Clum A."/>
            <person name="Lindquist E."/>
            <person name="Daum C."/>
            <person name="Ramamoorthy G.K."/>
            <person name="Gryganskyi A."/>
            <person name="Culley D."/>
            <person name="Magnuson J.K."/>
            <person name="James T.Y."/>
            <person name="O'Malley M.A."/>
            <person name="Stajich J.E."/>
            <person name="Spatafora J.W."/>
            <person name="Visel A."/>
            <person name="Grigoriev I.V."/>
        </authorList>
    </citation>
    <scope>NUCLEOTIDE SEQUENCE [LARGE SCALE GENOMIC DNA]</scope>
    <source>
        <strain evidence="3 4">CBS 115471</strain>
    </source>
</reference>
<dbReference type="AlphaFoldDB" id="A0A1Y2A798"/>
<sequence>MKVKKSSVCHTCRVHKIGCDGRQPACSQCTHIGRSCGGYQLDIVVAPYIPKVGAKKAASLKAPSSTRRTSSILETSLTVQEKPQIPEYQIPSPIGSTTSEQFTAVILSQFVPENQLNLSCPGNSSNQVCGSWVGVLPGLVSLSRSEELISLATRAFGAAILDQGREGKHKSYRSREAYTATLRHLKSAFASYRDTFRLELGAVIACLAMVELMLPTSDEAFQAHFRGLGALINLYCPELFSSNQFHAIFVGCRPVLFFEALNSRKSTFLAEERWLQKPFQHHAPSDMQALITHVAILPAILERTDLSRTLPDDAATSGTSRLALALRKVLKSLGQWEERLRNNIAWHTDGSCCHPVSGEHAWFPNLMNATVCIHVWAFKIICFTELETLNAFRLKVDGKQKYGMSGANKKNQESAMNLANKICQSMGYLLQDEMKLYGPLSAVFPLKTAYAVLSKAGEGNEDNIMRCRIAFDQIHHKGFPSAPHLAQGFQSGNPDGTN</sequence>
<protein>
    <recommendedName>
        <fullName evidence="2">Zn(2)-C6 fungal-type domain-containing protein</fullName>
    </recommendedName>
</protein>
<accession>A0A1Y2A798</accession>